<comment type="caution">
    <text evidence="1">The sequence shown here is derived from an EMBL/GenBank/DDBJ whole genome shotgun (WGS) entry which is preliminary data.</text>
</comment>
<accession>A0ACC1QKB2</accession>
<gene>
    <name evidence="1" type="ORF">NLG97_g8154</name>
</gene>
<protein>
    <submittedName>
        <fullName evidence="1">Uncharacterized protein</fullName>
    </submittedName>
</protein>
<sequence length="404" mass="44916">MNLLDLSNELIISIVNCLESCAHLSRFSRTNRYAHALVIPLLYQRDIRYGKCSGLKALLTPLEIKDPVGRFLTEMEEDLEEYRHPSQLTAPDGLPMPVTEEIYVRDAVLGRFVKHGANLDALDKDINGHNMPLLQDSAMMRDAPSVYLLVKHGADIHATSRYEERTALHWAAVGGCAKIISFLIQKGSDVNAREWEERTPLHFAAQEGHAAAIRILVENGADIDAQDEEGCTPLHLMMMNGKPAPDSWCIPALRAMLETSPNTTLGMFEDNKRALHVAILNQRDLDFIKVLLESGMDLNSRTVEGRTPLSCCVEMGDMKRFMMLVGAGADFCTTDEEGRSLLQIALEDEDRAYACLPTLLEKGFFTLSSNAGDGKPLARALKERGWVYTIEGRVAGMLEIDELT</sequence>
<keyword evidence="2" id="KW-1185">Reference proteome</keyword>
<evidence type="ECO:0000313" key="2">
    <source>
        <dbReference type="Proteomes" id="UP001148737"/>
    </source>
</evidence>
<organism evidence="1 2">
    <name type="scientific">Lecanicillium saksenae</name>
    <dbReference type="NCBI Taxonomy" id="468837"/>
    <lineage>
        <taxon>Eukaryota</taxon>
        <taxon>Fungi</taxon>
        <taxon>Dikarya</taxon>
        <taxon>Ascomycota</taxon>
        <taxon>Pezizomycotina</taxon>
        <taxon>Sordariomycetes</taxon>
        <taxon>Hypocreomycetidae</taxon>
        <taxon>Hypocreales</taxon>
        <taxon>Cordycipitaceae</taxon>
        <taxon>Lecanicillium</taxon>
    </lineage>
</organism>
<reference evidence="1" key="1">
    <citation type="submission" date="2022-07" db="EMBL/GenBank/DDBJ databases">
        <title>Genome Sequence of Lecanicillium saksenae.</title>
        <authorList>
            <person name="Buettner E."/>
        </authorList>
    </citation>
    <scope>NUCLEOTIDE SEQUENCE</scope>
    <source>
        <strain evidence="1">VT-O1</strain>
    </source>
</reference>
<dbReference type="Proteomes" id="UP001148737">
    <property type="component" value="Unassembled WGS sequence"/>
</dbReference>
<name>A0ACC1QKB2_9HYPO</name>
<dbReference type="EMBL" id="JANAKD010001377">
    <property type="protein sequence ID" value="KAJ3480088.1"/>
    <property type="molecule type" value="Genomic_DNA"/>
</dbReference>
<evidence type="ECO:0000313" key="1">
    <source>
        <dbReference type="EMBL" id="KAJ3480088.1"/>
    </source>
</evidence>
<proteinExistence type="predicted"/>